<dbReference type="InterPro" id="IPR007627">
    <property type="entry name" value="RNA_pol_sigma70_r2"/>
</dbReference>
<dbReference type="InterPro" id="IPR039425">
    <property type="entry name" value="RNA_pol_sigma-70-like"/>
</dbReference>
<dbReference type="PANTHER" id="PTHR43133">
    <property type="entry name" value="RNA POLYMERASE ECF-TYPE SIGMA FACTO"/>
    <property type="match status" value="1"/>
</dbReference>
<dbReference type="InterPro" id="IPR013249">
    <property type="entry name" value="RNA_pol_sigma70_r4_t2"/>
</dbReference>
<feature type="domain" description="RNA polymerase sigma factor 70 region 4 type 2" evidence="6">
    <location>
        <begin position="118"/>
        <end position="168"/>
    </location>
</feature>
<dbReference type="Proteomes" id="UP000594468">
    <property type="component" value="Chromosome"/>
</dbReference>
<dbReference type="InterPro" id="IPR013324">
    <property type="entry name" value="RNA_pol_sigma_r3/r4-like"/>
</dbReference>
<proteinExistence type="inferred from homology"/>
<dbReference type="SUPFAM" id="SSF88946">
    <property type="entry name" value="Sigma2 domain of RNA polymerase sigma factors"/>
    <property type="match status" value="1"/>
</dbReference>
<feature type="domain" description="RNA polymerase sigma-70 region 2" evidence="5">
    <location>
        <begin position="17"/>
        <end position="80"/>
    </location>
</feature>
<evidence type="ECO:0000256" key="4">
    <source>
        <dbReference type="ARBA" id="ARBA00023163"/>
    </source>
</evidence>
<keyword evidence="8" id="KW-1185">Reference proteome</keyword>
<evidence type="ECO:0000259" key="6">
    <source>
        <dbReference type="Pfam" id="PF08281"/>
    </source>
</evidence>
<sequence>MLALEGNQDAFAEIVYSFQDAVYNLCYRMLGEGTEAEDATQEAFIRAYNNLHRYDVARSFKTWLLSITSNHCIDRLRKRRMQYLSLDEPLPSGMALALSSDEPGPEQAAIDNERGQHIQLLLNELKPDDRAAVVYRYWYDYSYAEIADMLETTESAIKSRLFRARRLLADLYQQGLNIPADDDRPINPRLLQE</sequence>
<comment type="similarity">
    <text evidence="1">Belongs to the sigma-70 factor family. ECF subfamily.</text>
</comment>
<dbReference type="InterPro" id="IPR036388">
    <property type="entry name" value="WH-like_DNA-bd_sf"/>
</dbReference>
<dbReference type="Pfam" id="PF04542">
    <property type="entry name" value="Sigma70_r2"/>
    <property type="match status" value="1"/>
</dbReference>
<dbReference type="GO" id="GO:0006352">
    <property type="term" value="P:DNA-templated transcription initiation"/>
    <property type="evidence" value="ECO:0007669"/>
    <property type="project" value="InterPro"/>
</dbReference>
<evidence type="ECO:0000256" key="3">
    <source>
        <dbReference type="ARBA" id="ARBA00023082"/>
    </source>
</evidence>
<dbReference type="EMBL" id="CP062983">
    <property type="protein sequence ID" value="QPC85274.1"/>
    <property type="molecule type" value="Genomic_DNA"/>
</dbReference>
<dbReference type="InterPro" id="IPR014284">
    <property type="entry name" value="RNA_pol_sigma-70_dom"/>
</dbReference>
<organism evidence="7 8">
    <name type="scientific">Phototrophicus methaneseepsis</name>
    <dbReference type="NCBI Taxonomy" id="2710758"/>
    <lineage>
        <taxon>Bacteria</taxon>
        <taxon>Bacillati</taxon>
        <taxon>Chloroflexota</taxon>
        <taxon>Candidatus Thermofontia</taxon>
        <taxon>Phototrophicales</taxon>
        <taxon>Phototrophicaceae</taxon>
        <taxon>Phototrophicus</taxon>
    </lineage>
</organism>
<evidence type="ECO:0000313" key="7">
    <source>
        <dbReference type="EMBL" id="QPC85274.1"/>
    </source>
</evidence>
<dbReference type="GO" id="GO:0016987">
    <property type="term" value="F:sigma factor activity"/>
    <property type="evidence" value="ECO:0007669"/>
    <property type="project" value="UniProtKB-KW"/>
</dbReference>
<dbReference type="GO" id="GO:0003677">
    <property type="term" value="F:DNA binding"/>
    <property type="evidence" value="ECO:0007669"/>
    <property type="project" value="InterPro"/>
</dbReference>
<dbReference type="NCBIfam" id="TIGR02937">
    <property type="entry name" value="sigma70-ECF"/>
    <property type="match status" value="1"/>
</dbReference>
<dbReference type="PANTHER" id="PTHR43133:SF51">
    <property type="entry name" value="RNA POLYMERASE SIGMA FACTOR"/>
    <property type="match status" value="1"/>
</dbReference>
<reference evidence="7 8" key="1">
    <citation type="submission" date="2020-02" db="EMBL/GenBank/DDBJ databases">
        <authorList>
            <person name="Zheng R.K."/>
            <person name="Sun C.M."/>
        </authorList>
    </citation>
    <scope>NUCLEOTIDE SEQUENCE [LARGE SCALE GENOMIC DNA]</scope>
    <source>
        <strain evidence="8">rifampicinis</strain>
    </source>
</reference>
<dbReference type="CDD" id="cd06171">
    <property type="entry name" value="Sigma70_r4"/>
    <property type="match status" value="1"/>
</dbReference>
<evidence type="ECO:0000256" key="1">
    <source>
        <dbReference type="ARBA" id="ARBA00010641"/>
    </source>
</evidence>
<dbReference type="InterPro" id="IPR013325">
    <property type="entry name" value="RNA_pol_sigma_r2"/>
</dbReference>
<evidence type="ECO:0000256" key="2">
    <source>
        <dbReference type="ARBA" id="ARBA00023015"/>
    </source>
</evidence>
<dbReference type="SUPFAM" id="SSF88659">
    <property type="entry name" value="Sigma3 and sigma4 domains of RNA polymerase sigma factors"/>
    <property type="match status" value="1"/>
</dbReference>
<keyword evidence="4" id="KW-0804">Transcription</keyword>
<keyword evidence="2" id="KW-0805">Transcription regulation</keyword>
<keyword evidence="3" id="KW-0731">Sigma factor</keyword>
<dbReference type="AlphaFoldDB" id="A0A7S8IH06"/>
<dbReference type="Gene3D" id="1.10.1740.10">
    <property type="match status" value="1"/>
</dbReference>
<dbReference type="Gene3D" id="1.10.10.10">
    <property type="entry name" value="Winged helix-like DNA-binding domain superfamily/Winged helix DNA-binding domain"/>
    <property type="match status" value="1"/>
</dbReference>
<evidence type="ECO:0000313" key="8">
    <source>
        <dbReference type="Proteomes" id="UP000594468"/>
    </source>
</evidence>
<dbReference type="Pfam" id="PF08281">
    <property type="entry name" value="Sigma70_r4_2"/>
    <property type="match status" value="1"/>
</dbReference>
<protein>
    <submittedName>
        <fullName evidence="7">Sigma-70 family RNA polymerase sigma factor</fullName>
    </submittedName>
</protein>
<accession>A0A7S8IH06</accession>
<evidence type="ECO:0000259" key="5">
    <source>
        <dbReference type="Pfam" id="PF04542"/>
    </source>
</evidence>
<name>A0A7S8IH06_9CHLR</name>
<gene>
    <name evidence="7" type="ORF">G4Y79_22100</name>
</gene>
<dbReference type="KEGG" id="pmet:G4Y79_22100"/>